<evidence type="ECO:0000313" key="2">
    <source>
        <dbReference type="EMBL" id="CAD1847618.1"/>
    </source>
</evidence>
<evidence type="ECO:0000256" key="1">
    <source>
        <dbReference type="SAM" id="MobiDB-lite"/>
    </source>
</evidence>
<feature type="region of interest" description="Disordered" evidence="1">
    <location>
        <begin position="43"/>
        <end position="101"/>
    </location>
</feature>
<dbReference type="AlphaFoldDB" id="A0A6V7QXD6"/>
<proteinExistence type="predicted"/>
<gene>
    <name evidence="2" type="ORF">CB5_LOCUS30829</name>
</gene>
<feature type="compositionally biased region" description="Gly residues" evidence="1">
    <location>
        <begin position="221"/>
        <end position="230"/>
    </location>
</feature>
<protein>
    <submittedName>
        <fullName evidence="2">Uncharacterized protein</fullName>
    </submittedName>
</protein>
<name>A0A6V7QXD6_ANACO</name>
<accession>A0A6V7QXD6</accession>
<sequence length="230" mass="23549">MRYKPSFLFLLKFTTVNWFGDLLDYPRLAAGEHGIAAAAAAADVGGGGGGDPTVDDGGRSSFPDYKRRERRRGASRGWCRDAEPQMLRHRPRAPARPPPPWNSNPPEKLILDMNCSGACTLLPPPPPPPPAAAAARYCPAAPAGNVHMEASDGPAAEGAAETGSIQKAPPGAALFGATVHIAAAETTPPGGRTRPAAASPPPDAAVLDDLEAEDGEEGPASWGGGSGAPP</sequence>
<feature type="region of interest" description="Disordered" evidence="1">
    <location>
        <begin position="185"/>
        <end position="230"/>
    </location>
</feature>
<dbReference type="EMBL" id="CAJEUB010000056">
    <property type="protein sequence ID" value="CAD1847618.1"/>
    <property type="molecule type" value="Genomic_DNA"/>
</dbReference>
<feature type="compositionally biased region" description="Low complexity" evidence="1">
    <location>
        <begin position="185"/>
        <end position="197"/>
    </location>
</feature>
<organism evidence="2">
    <name type="scientific">Ananas comosus var. bracteatus</name>
    <name type="common">red pineapple</name>
    <dbReference type="NCBI Taxonomy" id="296719"/>
    <lineage>
        <taxon>Eukaryota</taxon>
        <taxon>Viridiplantae</taxon>
        <taxon>Streptophyta</taxon>
        <taxon>Embryophyta</taxon>
        <taxon>Tracheophyta</taxon>
        <taxon>Spermatophyta</taxon>
        <taxon>Magnoliopsida</taxon>
        <taxon>Liliopsida</taxon>
        <taxon>Poales</taxon>
        <taxon>Bromeliaceae</taxon>
        <taxon>Bromelioideae</taxon>
        <taxon>Ananas</taxon>
    </lineage>
</organism>
<feature type="compositionally biased region" description="Acidic residues" evidence="1">
    <location>
        <begin position="206"/>
        <end position="217"/>
    </location>
</feature>
<reference evidence="2" key="1">
    <citation type="submission" date="2020-07" db="EMBL/GenBank/DDBJ databases">
        <authorList>
            <person name="Lin J."/>
        </authorList>
    </citation>
    <scope>NUCLEOTIDE SEQUENCE</scope>
</reference>